<dbReference type="PANTHER" id="PTHR11655">
    <property type="entry name" value="60S/50S RIBOSOMAL PROTEIN L6/L9"/>
    <property type="match status" value="1"/>
</dbReference>
<comment type="similarity">
    <text evidence="1">Belongs to the universal ribosomal protein uL6 family.</text>
</comment>
<dbReference type="NCBIfam" id="TIGR03654">
    <property type="entry name" value="L6_bact"/>
    <property type="match status" value="1"/>
</dbReference>
<dbReference type="SUPFAM" id="SSF56053">
    <property type="entry name" value="Ribosomal protein L6"/>
    <property type="match status" value="2"/>
</dbReference>
<dbReference type="PANTHER" id="PTHR11655:SF14">
    <property type="entry name" value="LARGE RIBOSOMAL SUBUNIT PROTEIN UL6M"/>
    <property type="match status" value="1"/>
</dbReference>
<evidence type="ECO:0000313" key="5">
    <source>
        <dbReference type="EMBL" id="VAW91082.1"/>
    </source>
</evidence>
<dbReference type="PRINTS" id="PR00059">
    <property type="entry name" value="RIBOSOMALL6"/>
</dbReference>
<dbReference type="GO" id="GO:0002181">
    <property type="term" value="P:cytoplasmic translation"/>
    <property type="evidence" value="ECO:0007669"/>
    <property type="project" value="TreeGrafter"/>
</dbReference>
<dbReference type="PIRSF" id="PIRSF002162">
    <property type="entry name" value="Ribosomal_L6"/>
    <property type="match status" value="1"/>
</dbReference>
<evidence type="ECO:0000256" key="3">
    <source>
        <dbReference type="ARBA" id="ARBA00023274"/>
    </source>
</evidence>
<feature type="domain" description="Large ribosomal subunit protein uL6 alpha-beta" evidence="4">
    <location>
        <begin position="88"/>
        <end position="162"/>
    </location>
</feature>
<gene>
    <name evidence="5" type="ORF">MNBD_GAMMA23-2589</name>
</gene>
<dbReference type="InterPro" id="IPR000702">
    <property type="entry name" value="Ribosomal_uL6-like"/>
</dbReference>
<keyword evidence="3" id="KW-0687">Ribonucleoprotein</keyword>
<dbReference type="Gene3D" id="3.90.930.12">
    <property type="entry name" value="Ribosomal protein L6, alpha-beta domain"/>
    <property type="match status" value="2"/>
</dbReference>
<evidence type="ECO:0000256" key="1">
    <source>
        <dbReference type="ARBA" id="ARBA00009356"/>
    </source>
</evidence>
<dbReference type="InterPro" id="IPR019906">
    <property type="entry name" value="Ribosomal_uL6_bac-type"/>
</dbReference>
<name>A0A3B0ZUJ5_9ZZZZ</name>
<dbReference type="GO" id="GO:0003735">
    <property type="term" value="F:structural constituent of ribosome"/>
    <property type="evidence" value="ECO:0007669"/>
    <property type="project" value="InterPro"/>
</dbReference>
<dbReference type="InterPro" id="IPR002358">
    <property type="entry name" value="Ribosomal_uL6_CS"/>
</dbReference>
<dbReference type="AlphaFoldDB" id="A0A3B0ZUJ5"/>
<protein>
    <submittedName>
        <fullName evidence="5">LSU ribosomal protein L6p (L9e)</fullName>
    </submittedName>
</protein>
<proteinExistence type="inferred from homology"/>
<accession>A0A3B0ZUJ5</accession>
<dbReference type="InterPro" id="IPR036789">
    <property type="entry name" value="Ribosomal_uL6-like_a/b-dom_sf"/>
</dbReference>
<dbReference type="HAMAP" id="MF_01365_B">
    <property type="entry name" value="Ribosomal_uL6_B"/>
    <property type="match status" value="1"/>
</dbReference>
<dbReference type="EMBL" id="UOFT01000003">
    <property type="protein sequence ID" value="VAW91082.1"/>
    <property type="molecule type" value="Genomic_DNA"/>
</dbReference>
<dbReference type="FunFam" id="3.90.930.12:FF:000001">
    <property type="entry name" value="50S ribosomal protein L6"/>
    <property type="match status" value="1"/>
</dbReference>
<evidence type="ECO:0000259" key="4">
    <source>
        <dbReference type="Pfam" id="PF00347"/>
    </source>
</evidence>
<dbReference type="InterPro" id="IPR020040">
    <property type="entry name" value="Ribosomal_uL6_a/b-dom"/>
</dbReference>
<sequence>MARLTPVEIPKGVDVSISSQHISVKGSKGTLEHDVHPAVEVTAADNVISFVAREGAAGAPAQSGTARALINNMLTGVSEGFQKKLLLVGVGYRAQAQGKILNLTLGFSHPVAYELPEGISVETPSQTEIIVSGIDKQRVGQAAAEIRAFRPPEPYKGKGVKYADEHIMRKEAKKK</sequence>
<feature type="domain" description="Large ribosomal subunit protein uL6 alpha-beta" evidence="4">
    <location>
        <begin position="9"/>
        <end position="80"/>
    </location>
</feature>
<dbReference type="GO" id="GO:0022625">
    <property type="term" value="C:cytosolic large ribosomal subunit"/>
    <property type="evidence" value="ECO:0007669"/>
    <property type="project" value="TreeGrafter"/>
</dbReference>
<evidence type="ECO:0000256" key="2">
    <source>
        <dbReference type="ARBA" id="ARBA00022980"/>
    </source>
</evidence>
<dbReference type="Pfam" id="PF00347">
    <property type="entry name" value="Ribosomal_L6"/>
    <property type="match status" value="2"/>
</dbReference>
<keyword evidence="2 5" id="KW-0689">Ribosomal protein</keyword>
<organism evidence="5">
    <name type="scientific">hydrothermal vent metagenome</name>
    <dbReference type="NCBI Taxonomy" id="652676"/>
    <lineage>
        <taxon>unclassified sequences</taxon>
        <taxon>metagenomes</taxon>
        <taxon>ecological metagenomes</taxon>
    </lineage>
</organism>
<dbReference type="GO" id="GO:0019843">
    <property type="term" value="F:rRNA binding"/>
    <property type="evidence" value="ECO:0007669"/>
    <property type="project" value="InterPro"/>
</dbReference>
<dbReference type="PROSITE" id="PS00525">
    <property type="entry name" value="RIBOSOMAL_L6_1"/>
    <property type="match status" value="1"/>
</dbReference>
<reference evidence="5" key="1">
    <citation type="submission" date="2018-06" db="EMBL/GenBank/DDBJ databases">
        <authorList>
            <person name="Zhirakovskaya E."/>
        </authorList>
    </citation>
    <scope>NUCLEOTIDE SEQUENCE</scope>
</reference>